<proteinExistence type="predicted"/>
<dbReference type="AlphaFoldDB" id="A0A6J6BZQ9"/>
<name>A0A6J6BZQ9_9ZZZZ</name>
<dbReference type="EMBL" id="CAEZSL010000083">
    <property type="protein sequence ID" value="CAB4544580.1"/>
    <property type="molecule type" value="Genomic_DNA"/>
</dbReference>
<protein>
    <submittedName>
        <fullName evidence="1">Unannotated protein</fullName>
    </submittedName>
</protein>
<evidence type="ECO:0000313" key="1">
    <source>
        <dbReference type="EMBL" id="CAB4544580.1"/>
    </source>
</evidence>
<accession>A0A6J6BZQ9</accession>
<sequence>MGCETKMRGLQSQGGIIGDHMGRRMVGLAESSPDNSVICLRGVEAMLDQEMLLDAIDFNVHGCGVVVILHQQNWVSERTAGAHSDVFKTP</sequence>
<reference evidence="1" key="1">
    <citation type="submission" date="2020-05" db="EMBL/GenBank/DDBJ databases">
        <authorList>
            <person name="Chiriac C."/>
            <person name="Salcher M."/>
            <person name="Ghai R."/>
            <person name="Kavagutti S V."/>
        </authorList>
    </citation>
    <scope>NUCLEOTIDE SEQUENCE</scope>
</reference>
<organism evidence="1">
    <name type="scientific">freshwater metagenome</name>
    <dbReference type="NCBI Taxonomy" id="449393"/>
    <lineage>
        <taxon>unclassified sequences</taxon>
        <taxon>metagenomes</taxon>
        <taxon>ecological metagenomes</taxon>
    </lineage>
</organism>
<gene>
    <name evidence="1" type="ORF">UFOPK1421_00863</name>
</gene>